<reference evidence="2" key="1">
    <citation type="submission" date="2020-08" db="EMBL/GenBank/DDBJ databases">
        <title>Multicomponent nature underlies the extraordinary mechanical properties of spider dragline silk.</title>
        <authorList>
            <person name="Kono N."/>
            <person name="Nakamura H."/>
            <person name="Mori M."/>
            <person name="Yoshida Y."/>
            <person name="Ohtoshi R."/>
            <person name="Malay A.D."/>
            <person name="Moran D.A.P."/>
            <person name="Tomita M."/>
            <person name="Numata K."/>
            <person name="Arakawa K."/>
        </authorList>
    </citation>
    <scope>NUCLEOTIDE SEQUENCE</scope>
</reference>
<organism evidence="2 3">
    <name type="scientific">Trichonephila inaurata madagascariensis</name>
    <dbReference type="NCBI Taxonomy" id="2747483"/>
    <lineage>
        <taxon>Eukaryota</taxon>
        <taxon>Metazoa</taxon>
        <taxon>Ecdysozoa</taxon>
        <taxon>Arthropoda</taxon>
        <taxon>Chelicerata</taxon>
        <taxon>Arachnida</taxon>
        <taxon>Araneae</taxon>
        <taxon>Araneomorphae</taxon>
        <taxon>Entelegynae</taxon>
        <taxon>Araneoidea</taxon>
        <taxon>Nephilidae</taxon>
        <taxon>Trichonephila</taxon>
        <taxon>Trichonephila inaurata</taxon>
    </lineage>
</organism>
<evidence type="ECO:0000313" key="2">
    <source>
        <dbReference type="EMBL" id="GFY39467.1"/>
    </source>
</evidence>
<comment type="caution">
    <text evidence="2">The sequence shown here is derived from an EMBL/GenBank/DDBJ whole genome shotgun (WGS) entry which is preliminary data.</text>
</comment>
<dbReference type="EMBL" id="BMAV01001400">
    <property type="protein sequence ID" value="GFY39467.1"/>
    <property type="molecule type" value="Genomic_DNA"/>
</dbReference>
<proteinExistence type="predicted"/>
<name>A0A8X7BR15_9ARAC</name>
<dbReference type="AlphaFoldDB" id="A0A8X7BR15"/>
<accession>A0A8X7BR15</accession>
<feature type="region of interest" description="Disordered" evidence="1">
    <location>
        <begin position="38"/>
        <end position="59"/>
    </location>
</feature>
<dbReference type="Proteomes" id="UP000886998">
    <property type="component" value="Unassembled WGS sequence"/>
</dbReference>
<sequence>MFRLDGSTKINRPKIQELIYREPLLISKVFSRKKEKKLSKEIESETRRHASSSGRDGERTRSIGVDKFYLISSSEMARFQMGRKESSSKHSRRHSSIHVFSPSEKQITSLWSDLFLIKKGYSDIFQNGWQDKLRNINFFPEHIKFFRRVLSNRK</sequence>
<feature type="compositionally biased region" description="Basic and acidic residues" evidence="1">
    <location>
        <begin position="38"/>
        <end position="48"/>
    </location>
</feature>
<evidence type="ECO:0000256" key="1">
    <source>
        <dbReference type="SAM" id="MobiDB-lite"/>
    </source>
</evidence>
<gene>
    <name evidence="2" type="ORF">TNIN_308261</name>
</gene>
<keyword evidence="3" id="KW-1185">Reference proteome</keyword>
<protein>
    <submittedName>
        <fullName evidence="2">Uncharacterized protein</fullName>
    </submittedName>
</protein>
<evidence type="ECO:0000313" key="3">
    <source>
        <dbReference type="Proteomes" id="UP000886998"/>
    </source>
</evidence>